<dbReference type="Pfam" id="PF11127">
    <property type="entry name" value="YgaP-like_TM"/>
    <property type="match status" value="1"/>
</dbReference>
<comment type="caution">
    <text evidence="3">The sequence shown here is derived from an EMBL/GenBank/DDBJ whole genome shotgun (WGS) entry which is preliminary data.</text>
</comment>
<reference evidence="4" key="1">
    <citation type="journal article" date="2019" name="Int. J. Syst. Evol. Microbiol.">
        <title>The Global Catalogue of Microorganisms (GCM) 10K type strain sequencing project: providing services to taxonomists for standard genome sequencing and annotation.</title>
        <authorList>
            <consortium name="The Broad Institute Genomics Platform"/>
            <consortium name="The Broad Institute Genome Sequencing Center for Infectious Disease"/>
            <person name="Wu L."/>
            <person name="Ma J."/>
        </authorList>
    </citation>
    <scope>NUCLEOTIDE SEQUENCE [LARGE SCALE GENOMIC DNA]</scope>
    <source>
        <strain evidence="4">JCM 18423</strain>
    </source>
</reference>
<evidence type="ECO:0000259" key="2">
    <source>
        <dbReference type="Pfam" id="PF11127"/>
    </source>
</evidence>
<evidence type="ECO:0000313" key="3">
    <source>
        <dbReference type="EMBL" id="GAA5093066.1"/>
    </source>
</evidence>
<dbReference type="InterPro" id="IPR021309">
    <property type="entry name" value="YgaP-like_TM"/>
</dbReference>
<organism evidence="3 4">
    <name type="scientific">Paenalcaligenes hermetiae</name>
    <dbReference type="NCBI Taxonomy" id="1157987"/>
    <lineage>
        <taxon>Bacteria</taxon>
        <taxon>Pseudomonadati</taxon>
        <taxon>Pseudomonadota</taxon>
        <taxon>Betaproteobacteria</taxon>
        <taxon>Burkholderiales</taxon>
        <taxon>Alcaligenaceae</taxon>
        <taxon>Paenalcaligenes</taxon>
    </lineage>
</organism>
<keyword evidence="1" id="KW-0812">Transmembrane</keyword>
<evidence type="ECO:0000313" key="4">
    <source>
        <dbReference type="Proteomes" id="UP001500227"/>
    </source>
</evidence>
<sequence>MKKNVGGIDKVLRILVGVVLLLLTFTGTIGLWGWIGVVPLVTGLMGYCPLYPLLGLNTCPLKNK</sequence>
<gene>
    <name evidence="3" type="ORF">GCM10023337_21390</name>
</gene>
<dbReference type="Proteomes" id="UP001500227">
    <property type="component" value="Unassembled WGS sequence"/>
</dbReference>
<keyword evidence="1" id="KW-1133">Transmembrane helix</keyword>
<accession>A0ABP9MA60</accession>
<protein>
    <submittedName>
        <fullName evidence="3">DUF2892 domain-containing protein</fullName>
    </submittedName>
</protein>
<name>A0ABP9MA60_9BURK</name>
<feature type="domain" description="Inner membrane protein YgaP-like transmembrane" evidence="2">
    <location>
        <begin position="1"/>
        <end position="61"/>
    </location>
</feature>
<keyword evidence="1" id="KW-0472">Membrane</keyword>
<dbReference type="EMBL" id="BAABKD010000011">
    <property type="protein sequence ID" value="GAA5093066.1"/>
    <property type="molecule type" value="Genomic_DNA"/>
</dbReference>
<keyword evidence="4" id="KW-1185">Reference proteome</keyword>
<feature type="transmembrane region" description="Helical" evidence="1">
    <location>
        <begin position="12"/>
        <end position="35"/>
    </location>
</feature>
<dbReference type="RefSeq" id="WP_260649671.1">
    <property type="nucleotide sequence ID" value="NZ_BAABKD010000011.1"/>
</dbReference>
<proteinExistence type="predicted"/>
<evidence type="ECO:0000256" key="1">
    <source>
        <dbReference type="SAM" id="Phobius"/>
    </source>
</evidence>